<dbReference type="HAMAP" id="MF_00050">
    <property type="entry name" value="EF_Ts"/>
    <property type="match status" value="1"/>
</dbReference>
<keyword evidence="4 6" id="KW-0648">Protein biosynthesis</keyword>
<evidence type="ECO:0000256" key="9">
    <source>
        <dbReference type="SAM" id="MobiDB-lite"/>
    </source>
</evidence>
<dbReference type="Proteomes" id="UP000248272">
    <property type="component" value="Unassembled WGS sequence"/>
</dbReference>
<reference evidence="11 12" key="1">
    <citation type="journal article" date="2018" name="Front. Microbiol.">
        <title>Adaptation of the Freshwater Bloom-Forming Cyanobacterium Microcystis aeruginosa to Brackish Water Is Driven by Recent Horizontal Transfer of Sucrose Genes.</title>
        <authorList>
            <person name="Tanabe Y."/>
            <person name="Hodoki Y."/>
            <person name="Sano T."/>
            <person name="Tada K."/>
            <person name="Watanabe M.M."/>
        </authorList>
    </citation>
    <scope>NUCLEOTIDE SEQUENCE [LARGE SCALE GENOMIC DNA]</scope>
    <source>
        <strain evidence="11 12">Sj</strain>
    </source>
</reference>
<comment type="function">
    <text evidence="5 6 7">Associates with the EF-Tu.GDP complex and induces the exchange of GDP to GTP. It remains bound to the aminoacyl-tRNA.EF-Tu.GTP complex up to the GTP hydrolysis stage on the ribosome.</text>
</comment>
<proteinExistence type="inferred from homology"/>
<dbReference type="InterPro" id="IPR014039">
    <property type="entry name" value="Transl_elong_EFTs/EF1B_dimer"/>
</dbReference>
<evidence type="ECO:0000256" key="7">
    <source>
        <dbReference type="RuleBase" id="RU000642"/>
    </source>
</evidence>
<dbReference type="Gene3D" id="1.10.286.20">
    <property type="match status" value="1"/>
</dbReference>
<gene>
    <name evidence="6 11" type="primary">tsf</name>
    <name evidence="11" type="ORF">MSj_02420</name>
</gene>
<evidence type="ECO:0000313" key="11">
    <source>
        <dbReference type="EMBL" id="GBL10924.1"/>
    </source>
</evidence>
<feature type="region of interest" description="Involved in Mg(2+) ion dislocation from EF-Tu" evidence="6">
    <location>
        <begin position="82"/>
        <end position="85"/>
    </location>
</feature>
<dbReference type="FunFam" id="1.10.8.10:FF:000001">
    <property type="entry name" value="Elongation factor Ts"/>
    <property type="match status" value="1"/>
</dbReference>
<dbReference type="EMBL" id="BDSG01000054">
    <property type="protein sequence ID" value="GBL10924.1"/>
    <property type="molecule type" value="Genomic_DNA"/>
</dbReference>
<comment type="caution">
    <text evidence="11">The sequence shown here is derived from an EMBL/GenBank/DDBJ whole genome shotgun (WGS) entry which is preliminary data.</text>
</comment>
<dbReference type="SUPFAM" id="SSF54713">
    <property type="entry name" value="Elongation factor Ts (EF-Ts), dimerisation domain"/>
    <property type="match status" value="1"/>
</dbReference>
<feature type="compositionally biased region" description="Basic and acidic residues" evidence="9">
    <location>
        <begin position="230"/>
        <end position="239"/>
    </location>
</feature>
<feature type="domain" description="Translation elongation factor EFTs/EF1B dimerisation" evidence="10">
    <location>
        <begin position="52"/>
        <end position="199"/>
    </location>
</feature>
<dbReference type="NCBIfam" id="TIGR00116">
    <property type="entry name" value="tsf"/>
    <property type="match status" value="1"/>
</dbReference>
<dbReference type="SUPFAM" id="SSF46934">
    <property type="entry name" value="UBA-like"/>
    <property type="match status" value="1"/>
</dbReference>
<dbReference type="InterPro" id="IPR009060">
    <property type="entry name" value="UBA-like_sf"/>
</dbReference>
<dbReference type="PANTHER" id="PTHR11741">
    <property type="entry name" value="ELONGATION FACTOR TS"/>
    <property type="match status" value="1"/>
</dbReference>
<dbReference type="CDD" id="cd14275">
    <property type="entry name" value="UBA_EF-Ts"/>
    <property type="match status" value="1"/>
</dbReference>
<accession>A0A2Z6UPW2</accession>
<dbReference type="AlphaFoldDB" id="A0A2Z6UPW2"/>
<dbReference type="FunFam" id="1.10.286.20:FF:000001">
    <property type="entry name" value="Elongation factor Ts"/>
    <property type="match status" value="1"/>
</dbReference>
<dbReference type="InterPro" id="IPR001816">
    <property type="entry name" value="Transl_elong_EFTs/EF1B"/>
</dbReference>
<dbReference type="PROSITE" id="PS01126">
    <property type="entry name" value="EF_TS_1"/>
    <property type="match status" value="1"/>
</dbReference>
<comment type="similarity">
    <text evidence="1 6 7">Belongs to the EF-Ts family.</text>
</comment>
<dbReference type="InterPro" id="IPR018101">
    <property type="entry name" value="Transl_elong_Ts_CS"/>
</dbReference>
<comment type="subcellular location">
    <subcellularLocation>
        <location evidence="6 8">Cytoplasm</location>
    </subcellularLocation>
</comment>
<organism evidence="11 12">
    <name type="scientific">Microcystis aeruginosa Sj</name>
    <dbReference type="NCBI Taxonomy" id="1979544"/>
    <lineage>
        <taxon>Bacteria</taxon>
        <taxon>Bacillati</taxon>
        <taxon>Cyanobacteriota</taxon>
        <taxon>Cyanophyceae</taxon>
        <taxon>Oscillatoriophycideae</taxon>
        <taxon>Chroococcales</taxon>
        <taxon>Microcystaceae</taxon>
        <taxon>Microcystis</taxon>
    </lineage>
</organism>
<dbReference type="PROSITE" id="PS01127">
    <property type="entry name" value="EF_TS_2"/>
    <property type="match status" value="1"/>
</dbReference>
<dbReference type="PANTHER" id="PTHR11741:SF10">
    <property type="entry name" value="POLYPROTEIN OF EF-TS, CHLOROPLASTIC"/>
    <property type="match status" value="1"/>
</dbReference>
<dbReference type="InterPro" id="IPR036402">
    <property type="entry name" value="EF-Ts_dimer_sf"/>
</dbReference>
<keyword evidence="6" id="KW-0963">Cytoplasm</keyword>
<protein>
    <recommendedName>
        <fullName evidence="2 6">Elongation factor Ts</fullName>
        <shortName evidence="6">EF-Ts</shortName>
    </recommendedName>
</protein>
<keyword evidence="3 6" id="KW-0251">Elongation factor</keyword>
<sequence>MAEITAQQVKELREKTGAGMMDCKKALTENAGDITKAIEWLRQKGITSAEKKASRVAAEGMIGSYIHTGSRIGVLVEVNCETDFVARREEFKKLVNDVAMQIAACPNVEYVKVADIPAEISVKEKEIEMGRDDLANKPDNIKEKIVAGRIEKRLKELSLLDQPFIRDQNISIEELIKQAIAALGENIQVRRFQRFVLGEGIEKEETDFAAEVAAQMGQKPPEPVAAAPQVEEKAPEPAAKDNPPAKGKKKK</sequence>
<dbReference type="Gene3D" id="3.30.479.20">
    <property type="entry name" value="Elongation factor Ts, dimerisation domain"/>
    <property type="match status" value="1"/>
</dbReference>
<dbReference type="GO" id="GO:0003746">
    <property type="term" value="F:translation elongation factor activity"/>
    <property type="evidence" value="ECO:0007669"/>
    <property type="project" value="UniProtKB-UniRule"/>
</dbReference>
<evidence type="ECO:0000313" key="12">
    <source>
        <dbReference type="Proteomes" id="UP000248272"/>
    </source>
</evidence>
<evidence type="ECO:0000256" key="1">
    <source>
        <dbReference type="ARBA" id="ARBA00005532"/>
    </source>
</evidence>
<evidence type="ECO:0000256" key="4">
    <source>
        <dbReference type="ARBA" id="ARBA00022917"/>
    </source>
</evidence>
<dbReference type="Pfam" id="PF00889">
    <property type="entry name" value="EF_TS"/>
    <property type="match status" value="1"/>
</dbReference>
<evidence type="ECO:0000256" key="2">
    <source>
        <dbReference type="ARBA" id="ARBA00016956"/>
    </source>
</evidence>
<evidence type="ECO:0000256" key="3">
    <source>
        <dbReference type="ARBA" id="ARBA00022768"/>
    </source>
</evidence>
<dbReference type="RefSeq" id="WP_110579331.1">
    <property type="nucleotide sequence ID" value="NZ_BDSG01000054.1"/>
</dbReference>
<feature type="region of interest" description="Disordered" evidence="9">
    <location>
        <begin position="213"/>
        <end position="251"/>
    </location>
</feature>
<dbReference type="GO" id="GO:0005737">
    <property type="term" value="C:cytoplasm"/>
    <property type="evidence" value="ECO:0007669"/>
    <property type="project" value="UniProtKB-SubCell"/>
</dbReference>
<evidence type="ECO:0000256" key="8">
    <source>
        <dbReference type="RuleBase" id="RU000643"/>
    </source>
</evidence>
<dbReference type="Gene3D" id="1.10.8.10">
    <property type="entry name" value="DNA helicase RuvA subunit, C-terminal domain"/>
    <property type="match status" value="1"/>
</dbReference>
<evidence type="ECO:0000256" key="6">
    <source>
        <dbReference type="HAMAP-Rule" id="MF_00050"/>
    </source>
</evidence>
<evidence type="ECO:0000259" key="10">
    <source>
        <dbReference type="Pfam" id="PF00889"/>
    </source>
</evidence>
<evidence type="ECO:0000256" key="5">
    <source>
        <dbReference type="ARBA" id="ARBA00025453"/>
    </source>
</evidence>
<name>A0A2Z6UPW2_MICAE</name>